<feature type="transmembrane region" description="Helical" evidence="8">
    <location>
        <begin position="49"/>
        <end position="67"/>
    </location>
</feature>
<name>A0A485LUM2_9ZZZZ</name>
<reference evidence="10" key="1">
    <citation type="submission" date="2019-03" db="EMBL/GenBank/DDBJ databases">
        <authorList>
            <person name="Hao L."/>
        </authorList>
    </citation>
    <scope>NUCLEOTIDE SEQUENCE</scope>
</reference>
<dbReference type="CDD" id="cd06261">
    <property type="entry name" value="TM_PBP2"/>
    <property type="match status" value="1"/>
</dbReference>
<dbReference type="PANTHER" id="PTHR30183">
    <property type="entry name" value="MOLYBDENUM TRANSPORT SYSTEM PERMEASE PROTEIN MODB"/>
    <property type="match status" value="1"/>
</dbReference>
<dbReference type="PANTHER" id="PTHR30183:SF8">
    <property type="entry name" value="MOLYBDENUM TRANSPORT SYSTEM PERMEASE"/>
    <property type="match status" value="1"/>
</dbReference>
<keyword evidence="7 8" id="KW-0472">Membrane</keyword>
<evidence type="ECO:0000259" key="9">
    <source>
        <dbReference type="PROSITE" id="PS50928"/>
    </source>
</evidence>
<dbReference type="InterPro" id="IPR000515">
    <property type="entry name" value="MetI-like"/>
</dbReference>
<keyword evidence="2" id="KW-0813">Transport</keyword>
<dbReference type="SUPFAM" id="SSF161098">
    <property type="entry name" value="MetI-like"/>
    <property type="match status" value="1"/>
</dbReference>
<evidence type="ECO:0000256" key="7">
    <source>
        <dbReference type="ARBA" id="ARBA00023136"/>
    </source>
</evidence>
<feature type="transmembrane region" description="Helical" evidence="8">
    <location>
        <begin position="12"/>
        <end position="37"/>
    </location>
</feature>
<dbReference type="GO" id="GO:0015098">
    <property type="term" value="F:molybdate ion transmembrane transporter activity"/>
    <property type="evidence" value="ECO:0007669"/>
    <property type="project" value="InterPro"/>
</dbReference>
<keyword evidence="6 8" id="KW-1133">Transmembrane helix</keyword>
<sequence length="227" mass="24135">MDTGSILGPLWISFKLAAATTVVLLAAGSFLAYLLVYRKVPARAVVESLISLPIVLPPTVLGFYLLILMGPKGTFGRAWEGLFQSSLLFTFAGIVIASVISSLPFAVQPLKAAFAKIDRRILENAHVLGLSSLATFFRVVVPNSAAGFAAASILVFLHTMGEFGVILMVGGSIPGETKVASIAIFEAVESLRYRDAWVLSLVLALVSFSFLLVINALNKGEYDGIKG</sequence>
<feature type="domain" description="ABC transmembrane type-1" evidence="9">
    <location>
        <begin position="10"/>
        <end position="214"/>
    </location>
</feature>
<keyword evidence="3" id="KW-1003">Cell membrane</keyword>
<dbReference type="Pfam" id="PF00528">
    <property type="entry name" value="BPD_transp_1"/>
    <property type="match status" value="1"/>
</dbReference>
<organism evidence="10">
    <name type="scientific">anaerobic digester metagenome</name>
    <dbReference type="NCBI Taxonomy" id="1263854"/>
    <lineage>
        <taxon>unclassified sequences</taxon>
        <taxon>metagenomes</taxon>
        <taxon>ecological metagenomes</taxon>
    </lineage>
</organism>
<evidence type="ECO:0000256" key="8">
    <source>
        <dbReference type="SAM" id="Phobius"/>
    </source>
</evidence>
<protein>
    <submittedName>
        <fullName evidence="10">Molybdenum transport system permease protein ModB</fullName>
    </submittedName>
</protein>
<feature type="transmembrane region" description="Helical" evidence="8">
    <location>
        <begin position="127"/>
        <end position="157"/>
    </location>
</feature>
<dbReference type="NCBIfam" id="TIGR02141">
    <property type="entry name" value="modB_ABC"/>
    <property type="match status" value="1"/>
</dbReference>
<evidence type="ECO:0000256" key="2">
    <source>
        <dbReference type="ARBA" id="ARBA00022448"/>
    </source>
</evidence>
<evidence type="ECO:0000313" key="10">
    <source>
        <dbReference type="EMBL" id="VFU11233.1"/>
    </source>
</evidence>
<dbReference type="PROSITE" id="PS50928">
    <property type="entry name" value="ABC_TM1"/>
    <property type="match status" value="1"/>
</dbReference>
<gene>
    <name evidence="10" type="primary">modB</name>
    <name evidence="10" type="ORF">SCFA_100023</name>
</gene>
<feature type="transmembrane region" description="Helical" evidence="8">
    <location>
        <begin position="197"/>
        <end position="217"/>
    </location>
</feature>
<dbReference type="InterPro" id="IPR035906">
    <property type="entry name" value="MetI-like_sf"/>
</dbReference>
<keyword evidence="5 8" id="KW-0812">Transmembrane</keyword>
<keyword evidence="4" id="KW-0500">Molybdenum</keyword>
<feature type="transmembrane region" description="Helical" evidence="8">
    <location>
        <begin position="87"/>
        <end position="107"/>
    </location>
</feature>
<dbReference type="GO" id="GO:0005886">
    <property type="term" value="C:plasma membrane"/>
    <property type="evidence" value="ECO:0007669"/>
    <property type="project" value="UniProtKB-SubCell"/>
</dbReference>
<evidence type="ECO:0000256" key="4">
    <source>
        <dbReference type="ARBA" id="ARBA00022505"/>
    </source>
</evidence>
<evidence type="ECO:0000256" key="5">
    <source>
        <dbReference type="ARBA" id="ARBA00022692"/>
    </source>
</evidence>
<evidence type="ECO:0000256" key="1">
    <source>
        <dbReference type="ARBA" id="ARBA00004651"/>
    </source>
</evidence>
<dbReference type="AlphaFoldDB" id="A0A485LUM2"/>
<dbReference type="Gene3D" id="1.10.3720.10">
    <property type="entry name" value="MetI-like"/>
    <property type="match status" value="1"/>
</dbReference>
<accession>A0A485LUM2</accession>
<evidence type="ECO:0000256" key="6">
    <source>
        <dbReference type="ARBA" id="ARBA00022989"/>
    </source>
</evidence>
<proteinExistence type="predicted"/>
<feature type="transmembrane region" description="Helical" evidence="8">
    <location>
        <begin position="163"/>
        <end position="185"/>
    </location>
</feature>
<dbReference type="InterPro" id="IPR011867">
    <property type="entry name" value="ModB_ABC"/>
</dbReference>
<comment type="subcellular location">
    <subcellularLocation>
        <location evidence="1">Cell membrane</location>
        <topology evidence="1">Multi-pass membrane protein</topology>
    </subcellularLocation>
</comment>
<dbReference type="EMBL" id="CAADRM010000002">
    <property type="protein sequence ID" value="VFU11233.1"/>
    <property type="molecule type" value="Genomic_DNA"/>
</dbReference>
<evidence type="ECO:0000256" key="3">
    <source>
        <dbReference type="ARBA" id="ARBA00022475"/>
    </source>
</evidence>